<dbReference type="PANTHER" id="PTHR33608">
    <property type="entry name" value="BLL2464 PROTEIN"/>
    <property type="match status" value="1"/>
</dbReference>
<sequence>MTAPVAPASSAPGGGAGPAAPAGAADAASAVLGRARALRGLDLAVVRRLEGYLRGEHLGVRTGPGSEPADSRVYRPGEDDVRWMDWPLTARTGEPHVREVVADRELETWVLVDLSPSMAFGSTTTDKRHLAVTAAAVVGHLTTRLGDRFGAWVLDEGGVVRRPSRTGRTALHAALRELLERSLAEPAAVPDRPRRPGRRVRRGRAGTGASAVPGGVAVDLAGAVERLGAAHRRRGLRVVVSDFLDGEGGAAPGAAASPGREAAPGAEASRGAGAGAVGWERALRRLAARHQVVAVEVVDRREAELPDVGVVELVDPESGEVLEVDTGRAEVREAFAAAGEQHRAAVAAALRRCGAAHLRLATDEDWVAATARFVLAQRRTARAVDRMAGRS</sequence>
<evidence type="ECO:0000313" key="4">
    <source>
        <dbReference type="Proteomes" id="UP001387100"/>
    </source>
</evidence>
<feature type="compositionally biased region" description="Basic residues" evidence="1">
    <location>
        <begin position="195"/>
        <end position="204"/>
    </location>
</feature>
<feature type="region of interest" description="Disordered" evidence="1">
    <location>
        <begin position="250"/>
        <end position="271"/>
    </location>
</feature>
<keyword evidence="4" id="KW-1185">Reference proteome</keyword>
<feature type="region of interest" description="Disordered" evidence="1">
    <location>
        <begin position="186"/>
        <end position="208"/>
    </location>
</feature>
<comment type="caution">
    <text evidence="3">The sequence shown here is derived from an EMBL/GenBank/DDBJ whole genome shotgun (WGS) entry which is preliminary data.</text>
</comment>
<dbReference type="Pfam" id="PF01882">
    <property type="entry name" value="DUF58"/>
    <property type="match status" value="1"/>
</dbReference>
<accession>A0ABU8RNW4</accession>
<evidence type="ECO:0000256" key="1">
    <source>
        <dbReference type="SAM" id="MobiDB-lite"/>
    </source>
</evidence>
<organism evidence="3 4">
    <name type="scientific">Pseudokineococcus basanitobsidens</name>
    <dbReference type="NCBI Taxonomy" id="1926649"/>
    <lineage>
        <taxon>Bacteria</taxon>
        <taxon>Bacillati</taxon>
        <taxon>Actinomycetota</taxon>
        <taxon>Actinomycetes</taxon>
        <taxon>Kineosporiales</taxon>
        <taxon>Kineosporiaceae</taxon>
        <taxon>Pseudokineococcus</taxon>
    </lineage>
</organism>
<protein>
    <submittedName>
        <fullName evidence="3">DUF58 domain-containing protein</fullName>
    </submittedName>
</protein>
<name>A0ABU8RNW4_9ACTN</name>
<dbReference type="PANTHER" id="PTHR33608:SF6">
    <property type="entry name" value="BLL2464 PROTEIN"/>
    <property type="match status" value="1"/>
</dbReference>
<dbReference type="InterPro" id="IPR036465">
    <property type="entry name" value="vWFA_dom_sf"/>
</dbReference>
<feature type="region of interest" description="Disordered" evidence="1">
    <location>
        <begin position="1"/>
        <end position="22"/>
    </location>
</feature>
<evidence type="ECO:0000313" key="3">
    <source>
        <dbReference type="EMBL" id="MEJ5946781.1"/>
    </source>
</evidence>
<feature type="domain" description="DUF58" evidence="2">
    <location>
        <begin position="70"/>
        <end position="344"/>
    </location>
</feature>
<reference evidence="3 4" key="1">
    <citation type="journal article" date="2017" name="Int. J. Syst. Evol. Microbiol.">
        <title>Pseudokineococcus basanitobsidens sp. nov., isolated from volcanic rock.</title>
        <authorList>
            <person name="Lee D.W."/>
            <person name="Park M.Y."/>
            <person name="Kim J.J."/>
            <person name="Kim B.S."/>
        </authorList>
    </citation>
    <scope>NUCLEOTIDE SEQUENCE [LARGE SCALE GENOMIC DNA]</scope>
    <source>
        <strain evidence="3 4">DSM 103726</strain>
    </source>
</reference>
<gene>
    <name evidence="3" type="ORF">WDZ17_15900</name>
</gene>
<dbReference type="SUPFAM" id="SSF53300">
    <property type="entry name" value="vWA-like"/>
    <property type="match status" value="1"/>
</dbReference>
<dbReference type="RefSeq" id="WP_339576162.1">
    <property type="nucleotide sequence ID" value="NZ_JBBIAA010000033.1"/>
</dbReference>
<dbReference type="InterPro" id="IPR002881">
    <property type="entry name" value="DUF58"/>
</dbReference>
<feature type="compositionally biased region" description="Low complexity" evidence="1">
    <location>
        <begin position="252"/>
        <end position="271"/>
    </location>
</feature>
<dbReference type="Proteomes" id="UP001387100">
    <property type="component" value="Unassembled WGS sequence"/>
</dbReference>
<feature type="compositionally biased region" description="Low complexity" evidence="1">
    <location>
        <begin position="1"/>
        <end position="11"/>
    </location>
</feature>
<evidence type="ECO:0000259" key="2">
    <source>
        <dbReference type="Pfam" id="PF01882"/>
    </source>
</evidence>
<proteinExistence type="predicted"/>
<dbReference type="EMBL" id="JBBIAA010000033">
    <property type="protein sequence ID" value="MEJ5946781.1"/>
    <property type="molecule type" value="Genomic_DNA"/>
</dbReference>